<accession>A0A1U9M8U2</accession>
<organism evidence="1 2">
    <name type="scientific">Bartonella apihabitans</name>
    <dbReference type="NCBI Taxonomy" id="2750929"/>
    <lineage>
        <taxon>Bacteria</taxon>
        <taxon>Pseudomonadati</taxon>
        <taxon>Pseudomonadota</taxon>
        <taxon>Alphaproteobacteria</taxon>
        <taxon>Hyphomicrobiales</taxon>
        <taxon>Bartonellaceae</taxon>
        <taxon>Bartonella</taxon>
    </lineage>
</organism>
<dbReference type="AlphaFoldDB" id="A0A1U9M8U2"/>
<protein>
    <submittedName>
        <fullName evidence="1">PAAR motif-containing protein</fullName>
    </submittedName>
</protein>
<evidence type="ECO:0000313" key="1">
    <source>
        <dbReference type="EMBL" id="AQT41912.1"/>
    </source>
</evidence>
<proteinExistence type="predicted"/>
<sequence>MFVNDIPAVQVADSFAVNGCSTCPVLDHGRKQSAGSPTMFINGRPAAHIDKGTIFRSIDR</sequence>
<keyword evidence="2" id="KW-1185">Reference proteome</keyword>
<dbReference type="Gene3D" id="2.60.200.60">
    <property type="match status" value="1"/>
</dbReference>
<name>A0A1U9M8U2_9HYPH</name>
<dbReference type="EMBL" id="CP015820">
    <property type="protein sequence ID" value="AQT41912.1"/>
    <property type="molecule type" value="Genomic_DNA"/>
</dbReference>
<evidence type="ECO:0000313" key="2">
    <source>
        <dbReference type="Proteomes" id="UP000189660"/>
    </source>
</evidence>
<reference evidence="1 2" key="1">
    <citation type="submission" date="2016-11" db="EMBL/GenBank/DDBJ databases">
        <title>Comparative genomics of Bartonella apis.</title>
        <authorList>
            <person name="Engel P."/>
        </authorList>
    </citation>
    <scope>NUCLEOTIDE SEQUENCE [LARGE SCALE GENOMIC DNA]</scope>
    <source>
        <strain evidence="1 2">BBC0178</strain>
    </source>
</reference>
<dbReference type="KEGG" id="bapa:BBC0178_004130"/>
<gene>
    <name evidence="1" type="ORF">BBC0178_004130</name>
</gene>
<dbReference type="Proteomes" id="UP000189660">
    <property type="component" value="Chromosome"/>
</dbReference>